<evidence type="ECO:0000256" key="3">
    <source>
        <dbReference type="ARBA" id="ARBA00022617"/>
    </source>
</evidence>
<evidence type="ECO:0000313" key="17">
    <source>
        <dbReference type="Proteomes" id="UP000270924"/>
    </source>
</evidence>
<dbReference type="OrthoDB" id="260519at2759"/>
<evidence type="ECO:0000256" key="11">
    <source>
        <dbReference type="ARBA" id="ARBA00037877"/>
    </source>
</evidence>
<evidence type="ECO:0000256" key="14">
    <source>
        <dbReference type="SAM" id="Phobius"/>
    </source>
</evidence>
<dbReference type="EMBL" id="UYWW01000984">
    <property type="protein sequence ID" value="VDM09716.1"/>
    <property type="molecule type" value="Genomic_DNA"/>
</dbReference>
<dbReference type="InParanoid" id="A0A3P7DRX5"/>
<evidence type="ECO:0000256" key="9">
    <source>
        <dbReference type="ARBA" id="ARBA00023004"/>
    </source>
</evidence>
<evidence type="ECO:0000313" key="16">
    <source>
        <dbReference type="EMBL" id="VDM09716.1"/>
    </source>
</evidence>
<keyword evidence="7" id="KW-0492">Microsome</keyword>
<keyword evidence="9" id="KW-0408">Iron</keyword>
<evidence type="ECO:0000256" key="7">
    <source>
        <dbReference type="ARBA" id="ARBA00022848"/>
    </source>
</evidence>
<dbReference type="SUPFAM" id="SSF55856">
    <property type="entry name" value="Cytochrome b5-like heme/steroid binding domain"/>
    <property type="match status" value="1"/>
</dbReference>
<keyword evidence="8" id="KW-0249">Electron transport</keyword>
<keyword evidence="4 14" id="KW-0812">Transmembrane</keyword>
<evidence type="ECO:0000259" key="15">
    <source>
        <dbReference type="PROSITE" id="PS50255"/>
    </source>
</evidence>
<keyword evidence="2" id="KW-0813">Transport</keyword>
<feature type="transmembrane region" description="Helical" evidence="14">
    <location>
        <begin position="143"/>
        <end position="161"/>
    </location>
</feature>
<gene>
    <name evidence="16" type="ORF">WBA_LOCUS3102</name>
</gene>
<protein>
    <recommendedName>
        <fullName evidence="13">Cytochrome b5</fullName>
    </recommendedName>
</protein>
<dbReference type="Gene3D" id="3.10.120.10">
    <property type="entry name" value="Cytochrome b5-like heme/steroid binding domain"/>
    <property type="match status" value="1"/>
</dbReference>
<evidence type="ECO:0000256" key="8">
    <source>
        <dbReference type="ARBA" id="ARBA00022982"/>
    </source>
</evidence>
<dbReference type="PANTHER" id="PTHR19359">
    <property type="entry name" value="CYTOCHROME B5"/>
    <property type="match status" value="1"/>
</dbReference>
<evidence type="ECO:0000256" key="13">
    <source>
        <dbReference type="ARBA" id="ARBA00039806"/>
    </source>
</evidence>
<keyword evidence="6" id="KW-0256">Endoplasmic reticulum</keyword>
<evidence type="ECO:0000256" key="10">
    <source>
        <dbReference type="ARBA" id="ARBA00023136"/>
    </source>
</evidence>
<dbReference type="FunCoup" id="A0A3P7DRX5">
    <property type="interactions" value="1869"/>
</dbReference>
<keyword evidence="5" id="KW-0479">Metal-binding</keyword>
<organism evidence="16 17">
    <name type="scientific">Wuchereria bancrofti</name>
    <dbReference type="NCBI Taxonomy" id="6293"/>
    <lineage>
        <taxon>Eukaryota</taxon>
        <taxon>Metazoa</taxon>
        <taxon>Ecdysozoa</taxon>
        <taxon>Nematoda</taxon>
        <taxon>Chromadorea</taxon>
        <taxon>Rhabditida</taxon>
        <taxon>Spirurina</taxon>
        <taxon>Spiruromorpha</taxon>
        <taxon>Filarioidea</taxon>
        <taxon>Onchocercidae</taxon>
        <taxon>Wuchereria</taxon>
    </lineage>
</organism>
<dbReference type="GO" id="GO:0005789">
    <property type="term" value="C:endoplasmic reticulum membrane"/>
    <property type="evidence" value="ECO:0007669"/>
    <property type="project" value="UniProtKB-SubCell"/>
</dbReference>
<evidence type="ECO:0000256" key="5">
    <source>
        <dbReference type="ARBA" id="ARBA00022723"/>
    </source>
</evidence>
<dbReference type="PROSITE" id="PS50255">
    <property type="entry name" value="CYTOCHROME_B5_2"/>
    <property type="match status" value="1"/>
</dbReference>
<dbReference type="AlphaFoldDB" id="A0A3P7DRX5"/>
<evidence type="ECO:0000256" key="1">
    <source>
        <dbReference type="ARBA" id="ARBA00004131"/>
    </source>
</evidence>
<name>A0A3P7DRX5_WUCBA</name>
<proteinExistence type="inferred from homology"/>
<dbReference type="InterPro" id="IPR050668">
    <property type="entry name" value="Cytochrome_b5"/>
</dbReference>
<dbReference type="OMA" id="TDARHMK"/>
<sequence>MALFIGKMANLQRVTRAQVAEHNTNSNIWMCIGNQVYDLTTFLDQASLLPHPGGSEVLLKLAGHDATEQYEDIGHSTDARLMKDKYLVAEIVDVKKCFSKCFFFSNFLLIEEKMTYSYDREKLFEKETIAAENKSDSTTMDPMVSVAILAVVFAIIYYFLFY</sequence>
<evidence type="ECO:0000256" key="4">
    <source>
        <dbReference type="ARBA" id="ARBA00022692"/>
    </source>
</evidence>
<dbReference type="SMART" id="SM01117">
    <property type="entry name" value="Cyt-b5"/>
    <property type="match status" value="1"/>
</dbReference>
<evidence type="ECO:0000256" key="2">
    <source>
        <dbReference type="ARBA" id="ARBA00022448"/>
    </source>
</evidence>
<keyword evidence="17" id="KW-1185">Reference proteome</keyword>
<keyword evidence="10 14" id="KW-0472">Membrane</keyword>
<dbReference type="InterPro" id="IPR001199">
    <property type="entry name" value="Cyt_B5-like_heme/steroid-bd"/>
</dbReference>
<reference evidence="16 17" key="1">
    <citation type="submission" date="2018-11" db="EMBL/GenBank/DDBJ databases">
        <authorList>
            <consortium name="Pathogen Informatics"/>
        </authorList>
    </citation>
    <scope>NUCLEOTIDE SEQUENCE [LARGE SCALE GENOMIC DNA]</scope>
</reference>
<evidence type="ECO:0000256" key="6">
    <source>
        <dbReference type="ARBA" id="ARBA00022824"/>
    </source>
</evidence>
<feature type="domain" description="Cytochrome b5 heme-binding" evidence="15">
    <location>
        <begin position="11"/>
        <end position="92"/>
    </location>
</feature>
<dbReference type="Proteomes" id="UP000270924">
    <property type="component" value="Unassembled WGS sequence"/>
</dbReference>
<comment type="similarity">
    <text evidence="12">Belongs to the cytochrome b5 family.</text>
</comment>
<accession>A0A3P7DRX5</accession>
<dbReference type="GO" id="GO:0046872">
    <property type="term" value="F:metal ion binding"/>
    <property type="evidence" value="ECO:0007669"/>
    <property type="project" value="UniProtKB-KW"/>
</dbReference>
<dbReference type="GO" id="GO:0020037">
    <property type="term" value="F:heme binding"/>
    <property type="evidence" value="ECO:0007669"/>
    <property type="project" value="TreeGrafter"/>
</dbReference>
<comment type="subcellular location">
    <subcellularLocation>
        <location evidence="1">Endoplasmic reticulum membrane</location>
        <topology evidence="1">Single-pass membrane protein</topology>
        <orientation evidence="1">Cytoplasmic side</orientation>
    </subcellularLocation>
    <subcellularLocation>
        <location evidence="11">Microsome membrane</location>
        <topology evidence="11">Single-pass membrane protein</topology>
        <orientation evidence="11">Cytoplasmic side</orientation>
    </subcellularLocation>
</comment>
<keyword evidence="3" id="KW-0349">Heme</keyword>
<dbReference type="Pfam" id="PF00173">
    <property type="entry name" value="Cyt-b5"/>
    <property type="match status" value="1"/>
</dbReference>
<evidence type="ECO:0000256" key="12">
    <source>
        <dbReference type="ARBA" id="ARBA00038168"/>
    </source>
</evidence>
<dbReference type="PANTHER" id="PTHR19359:SF150">
    <property type="entry name" value="CYTOCHROME B5"/>
    <property type="match status" value="1"/>
</dbReference>
<dbReference type="InterPro" id="IPR036400">
    <property type="entry name" value="Cyt_B5-like_heme/steroid_sf"/>
</dbReference>
<keyword evidence="14" id="KW-1133">Transmembrane helix</keyword>